<dbReference type="PANTHER" id="PTHR47506:SF1">
    <property type="entry name" value="HTH-TYPE TRANSCRIPTIONAL REGULATOR YJDC"/>
    <property type="match status" value="1"/>
</dbReference>
<accession>A0ABP7G5M8</accession>
<dbReference type="SUPFAM" id="SSF46689">
    <property type="entry name" value="Homeodomain-like"/>
    <property type="match status" value="1"/>
</dbReference>
<dbReference type="InterPro" id="IPR009057">
    <property type="entry name" value="Homeodomain-like_sf"/>
</dbReference>
<dbReference type="Proteomes" id="UP001500908">
    <property type="component" value="Unassembled WGS sequence"/>
</dbReference>
<keyword evidence="1" id="KW-0805">Transcription regulation</keyword>
<dbReference type="PRINTS" id="PR00455">
    <property type="entry name" value="HTHTETR"/>
</dbReference>
<name>A0ABP7G5M8_9ACTN</name>
<evidence type="ECO:0000256" key="1">
    <source>
        <dbReference type="ARBA" id="ARBA00023015"/>
    </source>
</evidence>
<dbReference type="RefSeq" id="WP_344973419.1">
    <property type="nucleotide sequence ID" value="NZ_BAABDD010000019.1"/>
</dbReference>
<evidence type="ECO:0000313" key="7">
    <source>
        <dbReference type="Proteomes" id="UP001500908"/>
    </source>
</evidence>
<feature type="DNA-binding region" description="H-T-H motif" evidence="4">
    <location>
        <begin position="27"/>
        <end position="46"/>
    </location>
</feature>
<evidence type="ECO:0000256" key="4">
    <source>
        <dbReference type="PROSITE-ProRule" id="PRU00335"/>
    </source>
</evidence>
<evidence type="ECO:0000259" key="5">
    <source>
        <dbReference type="PROSITE" id="PS50977"/>
    </source>
</evidence>
<proteinExistence type="predicted"/>
<dbReference type="EMBL" id="BAABDD010000019">
    <property type="protein sequence ID" value="GAA3754078.1"/>
    <property type="molecule type" value="Genomic_DNA"/>
</dbReference>
<dbReference type="PROSITE" id="PS50977">
    <property type="entry name" value="HTH_TETR_2"/>
    <property type="match status" value="1"/>
</dbReference>
<dbReference type="InterPro" id="IPR036271">
    <property type="entry name" value="Tet_transcr_reg_TetR-rel_C_sf"/>
</dbReference>
<keyword evidence="2 4" id="KW-0238">DNA-binding</keyword>
<feature type="domain" description="HTH tetR-type" evidence="5">
    <location>
        <begin position="4"/>
        <end position="64"/>
    </location>
</feature>
<dbReference type="PANTHER" id="PTHR47506">
    <property type="entry name" value="TRANSCRIPTIONAL REGULATORY PROTEIN"/>
    <property type="match status" value="1"/>
</dbReference>
<dbReference type="Gene3D" id="1.10.357.10">
    <property type="entry name" value="Tetracycline Repressor, domain 2"/>
    <property type="match status" value="1"/>
</dbReference>
<dbReference type="SUPFAM" id="SSF48498">
    <property type="entry name" value="Tetracyclin repressor-like, C-terminal domain"/>
    <property type="match status" value="1"/>
</dbReference>
<keyword evidence="7" id="KW-1185">Reference proteome</keyword>
<evidence type="ECO:0000313" key="6">
    <source>
        <dbReference type="EMBL" id="GAA3754078.1"/>
    </source>
</evidence>
<sequence length="183" mass="20038">MDVDTAHERVLEAAETLFYSHGIQTVGMDAIRAESGVSLKRLYQCFPAKNTLVAAYLHRRDARWRRDLSDFVAAHPTPAPRVLAVFDFLDRWFASPDFRGCAFINALGELGGTSEEVRLAARDHKQRLHAQVDTWLREDGITAANAASHLLLLIDGAIVSAATGLNPHAAQQARAVAATLLPL</sequence>
<organism evidence="6 7">
    <name type="scientific">Salinactinospora qingdaonensis</name>
    <dbReference type="NCBI Taxonomy" id="702744"/>
    <lineage>
        <taxon>Bacteria</taxon>
        <taxon>Bacillati</taxon>
        <taxon>Actinomycetota</taxon>
        <taxon>Actinomycetes</taxon>
        <taxon>Streptosporangiales</taxon>
        <taxon>Nocardiopsidaceae</taxon>
        <taxon>Salinactinospora</taxon>
    </lineage>
</organism>
<evidence type="ECO:0000256" key="2">
    <source>
        <dbReference type="ARBA" id="ARBA00023125"/>
    </source>
</evidence>
<gene>
    <name evidence="6" type="ORF">GCM10022402_35920</name>
</gene>
<comment type="caution">
    <text evidence="6">The sequence shown here is derived from an EMBL/GenBank/DDBJ whole genome shotgun (WGS) entry which is preliminary data.</text>
</comment>
<reference evidence="7" key="1">
    <citation type="journal article" date="2019" name="Int. J. Syst. Evol. Microbiol.">
        <title>The Global Catalogue of Microorganisms (GCM) 10K type strain sequencing project: providing services to taxonomists for standard genome sequencing and annotation.</title>
        <authorList>
            <consortium name="The Broad Institute Genomics Platform"/>
            <consortium name="The Broad Institute Genome Sequencing Center for Infectious Disease"/>
            <person name="Wu L."/>
            <person name="Ma J."/>
        </authorList>
    </citation>
    <scope>NUCLEOTIDE SEQUENCE [LARGE SCALE GENOMIC DNA]</scope>
    <source>
        <strain evidence="7">JCM 17137</strain>
    </source>
</reference>
<keyword evidence="3" id="KW-0804">Transcription</keyword>
<dbReference type="InterPro" id="IPR001647">
    <property type="entry name" value="HTH_TetR"/>
</dbReference>
<evidence type="ECO:0000256" key="3">
    <source>
        <dbReference type="ARBA" id="ARBA00023163"/>
    </source>
</evidence>
<protein>
    <submittedName>
        <fullName evidence="6">TetR/AcrR family transcriptional regulator</fullName>
    </submittedName>
</protein>
<dbReference type="Pfam" id="PF00440">
    <property type="entry name" value="TetR_N"/>
    <property type="match status" value="1"/>
</dbReference>